<comment type="caution">
    <text evidence="3">The sequence shown here is derived from an EMBL/GenBank/DDBJ whole genome shotgun (WGS) entry which is preliminary data.</text>
</comment>
<gene>
    <name evidence="3" type="ORF">ACFQ2F_11050</name>
</gene>
<dbReference type="EMBL" id="JBHTJO010000001">
    <property type="protein sequence ID" value="MFD0987632.1"/>
    <property type="molecule type" value="Genomic_DNA"/>
</dbReference>
<dbReference type="RefSeq" id="WP_379089806.1">
    <property type="nucleotide sequence ID" value="NZ_JBHTJO010000001.1"/>
</dbReference>
<proteinExistence type="predicted"/>
<organism evidence="3 4">
    <name type="scientific">Methyloligella solikamskensis</name>
    <dbReference type="NCBI Taxonomy" id="1177756"/>
    <lineage>
        <taxon>Bacteria</taxon>
        <taxon>Pseudomonadati</taxon>
        <taxon>Pseudomonadota</taxon>
        <taxon>Alphaproteobacteria</taxon>
        <taxon>Hyphomicrobiales</taxon>
        <taxon>Hyphomicrobiaceae</taxon>
        <taxon>Methyloligella</taxon>
    </lineage>
</organism>
<feature type="signal peptide" evidence="2">
    <location>
        <begin position="1"/>
        <end position="26"/>
    </location>
</feature>
<reference evidence="4" key="1">
    <citation type="journal article" date="2019" name="Int. J. Syst. Evol. Microbiol.">
        <title>The Global Catalogue of Microorganisms (GCM) 10K type strain sequencing project: providing services to taxonomists for standard genome sequencing and annotation.</title>
        <authorList>
            <consortium name="The Broad Institute Genomics Platform"/>
            <consortium name="The Broad Institute Genome Sequencing Center for Infectious Disease"/>
            <person name="Wu L."/>
            <person name="Ma J."/>
        </authorList>
    </citation>
    <scope>NUCLEOTIDE SEQUENCE [LARGE SCALE GENOMIC DNA]</scope>
    <source>
        <strain evidence="4">CCUG 61697</strain>
    </source>
</reference>
<protein>
    <submittedName>
        <fullName evidence="3">Uncharacterized protein</fullName>
    </submittedName>
</protein>
<name>A0ABW3JDW9_9HYPH</name>
<feature type="chain" id="PRO_5045261057" evidence="2">
    <location>
        <begin position="27"/>
        <end position="268"/>
    </location>
</feature>
<evidence type="ECO:0000313" key="3">
    <source>
        <dbReference type="EMBL" id="MFD0987632.1"/>
    </source>
</evidence>
<dbReference type="Proteomes" id="UP001597102">
    <property type="component" value="Unassembled WGS sequence"/>
</dbReference>
<feature type="region of interest" description="Disordered" evidence="1">
    <location>
        <begin position="216"/>
        <end position="268"/>
    </location>
</feature>
<evidence type="ECO:0000256" key="1">
    <source>
        <dbReference type="SAM" id="MobiDB-lite"/>
    </source>
</evidence>
<feature type="compositionally biased region" description="Low complexity" evidence="1">
    <location>
        <begin position="253"/>
        <end position="268"/>
    </location>
</feature>
<accession>A0ABW3JDW9</accession>
<keyword evidence="4" id="KW-1185">Reference proteome</keyword>
<evidence type="ECO:0000256" key="2">
    <source>
        <dbReference type="SAM" id="SignalP"/>
    </source>
</evidence>
<evidence type="ECO:0000313" key="4">
    <source>
        <dbReference type="Proteomes" id="UP001597102"/>
    </source>
</evidence>
<feature type="region of interest" description="Disordered" evidence="1">
    <location>
        <begin position="168"/>
        <end position="201"/>
    </location>
</feature>
<sequence>MGMFWVRASAGAFAAFALMSGSPAMAADQEAGQIMAQQLTERTREPEPSNEGSEEKLSDSAVRVMTSYAWSIMPNQLDAGNGTMISIDKSDPAKIIIPVDDARNVIRAAMRSAYAEICDVPELGQKNFRTMMEQEEARNVWTLEQMQFINTLHMFSVSYFTGDMKITEKNEDGTPAEGAASNATEGEDAFNPSRPTCTPEKKAAVTEAINEYLQEAEAAKAAGGNSSADASPVPSGQVPSGQVPSGDVPMTPEAPVAEPVAPNNAGAN</sequence>
<keyword evidence="2" id="KW-0732">Signal</keyword>